<dbReference type="RefSeq" id="WP_197942352.1">
    <property type="nucleotide sequence ID" value="NZ_JAECSB010000104.1"/>
</dbReference>
<dbReference type="Proteomes" id="UP000627573">
    <property type="component" value="Unassembled WGS sequence"/>
</dbReference>
<reference evidence="2 3" key="1">
    <citation type="submission" date="2020-12" db="EMBL/GenBank/DDBJ databases">
        <title>Draft genome sequence of furan degrading bacterial strain FUR100.</title>
        <authorList>
            <person name="Woiski C."/>
        </authorList>
    </citation>
    <scope>NUCLEOTIDE SEQUENCE [LARGE SCALE GENOMIC DNA]</scope>
    <source>
        <strain evidence="2 3">FUR100</strain>
    </source>
</reference>
<organism evidence="2 3">
    <name type="scientific">Rhodococcus erythropolis</name>
    <name type="common">Arthrobacter picolinophilus</name>
    <dbReference type="NCBI Taxonomy" id="1833"/>
    <lineage>
        <taxon>Bacteria</taxon>
        <taxon>Bacillati</taxon>
        <taxon>Actinomycetota</taxon>
        <taxon>Actinomycetes</taxon>
        <taxon>Mycobacteriales</taxon>
        <taxon>Nocardiaceae</taxon>
        <taxon>Rhodococcus</taxon>
        <taxon>Rhodococcus erythropolis group</taxon>
    </lineage>
</organism>
<gene>
    <name evidence="2" type="ORF">I3517_35690</name>
</gene>
<keyword evidence="3" id="KW-1185">Reference proteome</keyword>
<feature type="region of interest" description="Disordered" evidence="1">
    <location>
        <begin position="20"/>
        <end position="45"/>
    </location>
</feature>
<comment type="caution">
    <text evidence="2">The sequence shown here is derived from an EMBL/GenBank/DDBJ whole genome shotgun (WGS) entry which is preliminary data.</text>
</comment>
<feature type="compositionally biased region" description="Polar residues" evidence="1">
    <location>
        <begin position="36"/>
        <end position="45"/>
    </location>
</feature>
<dbReference type="AlphaFoldDB" id="A0A8I1DCH1"/>
<protein>
    <submittedName>
        <fullName evidence="2">Uncharacterized protein</fullName>
    </submittedName>
</protein>
<name>A0A8I1DCH1_RHOER</name>
<evidence type="ECO:0000313" key="2">
    <source>
        <dbReference type="EMBL" id="MBH5147948.1"/>
    </source>
</evidence>
<dbReference type="EMBL" id="JAECSB010000104">
    <property type="protein sequence ID" value="MBH5147948.1"/>
    <property type="molecule type" value="Genomic_DNA"/>
</dbReference>
<accession>A0A8I1DCH1</accession>
<evidence type="ECO:0000256" key="1">
    <source>
        <dbReference type="SAM" id="MobiDB-lite"/>
    </source>
</evidence>
<proteinExistence type="predicted"/>
<sequence length="45" mass="4925">MGQTTATMREWHGELGWGVLDSPETPGGPALLLQPRVSNVHNRNN</sequence>
<evidence type="ECO:0000313" key="3">
    <source>
        <dbReference type="Proteomes" id="UP000627573"/>
    </source>
</evidence>